<dbReference type="EMBL" id="JABVED010000004">
    <property type="protein sequence ID" value="MBC6447538.1"/>
    <property type="molecule type" value="Genomic_DNA"/>
</dbReference>
<comment type="caution">
    <text evidence="9">The sequence shown here is derived from an EMBL/GenBank/DDBJ whole genome shotgun (WGS) entry which is preliminary data.</text>
</comment>
<evidence type="ECO:0000256" key="7">
    <source>
        <dbReference type="SAM" id="Phobius"/>
    </source>
</evidence>
<dbReference type="Gene3D" id="1.20.1560.10">
    <property type="entry name" value="ABC transporter type 1, transmembrane domain"/>
    <property type="match status" value="1"/>
</dbReference>
<evidence type="ECO:0000259" key="8">
    <source>
        <dbReference type="PROSITE" id="PS50893"/>
    </source>
</evidence>
<feature type="transmembrane region" description="Helical" evidence="7">
    <location>
        <begin position="163"/>
        <end position="186"/>
    </location>
</feature>
<proteinExistence type="predicted"/>
<dbReference type="InterPro" id="IPR039421">
    <property type="entry name" value="Type_1_exporter"/>
</dbReference>
<comment type="subcellular location">
    <subcellularLocation>
        <location evidence="1">Cell membrane</location>
        <topology evidence="1">Multi-pass membrane protein</topology>
    </subcellularLocation>
</comment>
<evidence type="ECO:0000256" key="3">
    <source>
        <dbReference type="ARBA" id="ARBA00022741"/>
    </source>
</evidence>
<evidence type="ECO:0000256" key="4">
    <source>
        <dbReference type="ARBA" id="ARBA00022840"/>
    </source>
</evidence>
<dbReference type="Gene3D" id="3.40.50.300">
    <property type="entry name" value="P-loop containing nucleotide triphosphate hydrolases"/>
    <property type="match status" value="1"/>
</dbReference>
<keyword evidence="10" id="KW-1185">Reference proteome</keyword>
<evidence type="ECO:0000256" key="1">
    <source>
        <dbReference type="ARBA" id="ARBA00004651"/>
    </source>
</evidence>
<reference evidence="9 10" key="1">
    <citation type="submission" date="2020-06" db="EMBL/GenBank/DDBJ databases">
        <title>Actinokineospora xiongansis sp. nov., isolated from soil of Baiyangdian.</title>
        <authorList>
            <person name="Zhang X."/>
        </authorList>
    </citation>
    <scope>NUCLEOTIDE SEQUENCE [LARGE SCALE GENOMIC DNA]</scope>
    <source>
        <strain evidence="9 10">HBU206404</strain>
    </source>
</reference>
<evidence type="ECO:0000256" key="2">
    <source>
        <dbReference type="ARBA" id="ARBA00022692"/>
    </source>
</evidence>
<keyword evidence="4 9" id="KW-0067">ATP-binding</keyword>
<dbReference type="PANTHER" id="PTHR24221:SF646">
    <property type="entry name" value="HAEMOLYSIN SECRETION ATP-BINDING PROTEIN"/>
    <property type="match status" value="1"/>
</dbReference>
<feature type="transmembrane region" description="Helical" evidence="7">
    <location>
        <begin position="68"/>
        <end position="88"/>
    </location>
</feature>
<dbReference type="GO" id="GO:0005524">
    <property type="term" value="F:ATP binding"/>
    <property type="evidence" value="ECO:0007669"/>
    <property type="project" value="UniProtKB-KW"/>
</dbReference>
<sequence length="615" mass="65545">MRRAEVGHRLEVLRLRRALLALLPGAGRGVLGALVGAHLLGSLAPGGIAVATGWLLTSALDTAGAGGIVAPLALVAVLVLLGQCVEIAREPLDLLAVRRIDGRLRSELRRRVTGPRGIAHLDEVGYADDVARVSEAGGWRTRTPGTGAVGQLTLAGRLLGATLSAFVLAWYAPVLAVGLLGVTLLMRAGIRRQWVRLGGIWDSRSGDRRRMKYWADTLSGPRDAKEIRLFGLGVWMTERHTDHGRAWLTEIWAERRGILRRQWWTFLLALGAGLAALSLPGAALAAGEIGAGELITMVLAAWGVFTAGAMGHEAFDIEYAVGALRAFERLAAHPSAAEGGSGGTLPAPTAPTHICFKGTGFRYPGSDRVVLDGLDLDIRPGEVLGIVGRNGAGKTTMLKLLTGLQSPTAGSITLDGVDLADFDVDSWRRRVSPVFQDFLHYPLTARENIALGAPEVDADDAAILSAADAAGARELIERLPDGLDTLLTREHTGGVDLSGGQWQRIAIARALFAVAHGRHLLVLDEPTAHLDVRAETEFYDRVVAAVSGVRGSTVVLISHRLSTVRRADRIVLLEGGRTTEAGSHSELMDLGGDYADLYQLQASRFVADETEWTVV</sequence>
<protein>
    <submittedName>
        <fullName evidence="9">ATP-binding cassette domain-containing protein</fullName>
    </submittedName>
</protein>
<evidence type="ECO:0000256" key="5">
    <source>
        <dbReference type="ARBA" id="ARBA00022989"/>
    </source>
</evidence>
<feature type="transmembrane region" description="Helical" evidence="7">
    <location>
        <begin position="263"/>
        <end position="283"/>
    </location>
</feature>
<dbReference type="Proteomes" id="UP000734823">
    <property type="component" value="Unassembled WGS sequence"/>
</dbReference>
<feature type="transmembrane region" description="Helical" evidence="7">
    <location>
        <begin position="30"/>
        <end position="56"/>
    </location>
</feature>
<dbReference type="Pfam" id="PF00005">
    <property type="entry name" value="ABC_tran"/>
    <property type="match status" value="1"/>
</dbReference>
<evidence type="ECO:0000313" key="9">
    <source>
        <dbReference type="EMBL" id="MBC6447538.1"/>
    </source>
</evidence>
<name>A0ABR7L4C8_9PSEU</name>
<dbReference type="SUPFAM" id="SSF90123">
    <property type="entry name" value="ABC transporter transmembrane region"/>
    <property type="match status" value="1"/>
</dbReference>
<dbReference type="InterPro" id="IPR027417">
    <property type="entry name" value="P-loop_NTPase"/>
</dbReference>
<dbReference type="InterPro" id="IPR003439">
    <property type="entry name" value="ABC_transporter-like_ATP-bd"/>
</dbReference>
<keyword evidence="6 7" id="KW-0472">Membrane</keyword>
<dbReference type="SUPFAM" id="SSF52540">
    <property type="entry name" value="P-loop containing nucleoside triphosphate hydrolases"/>
    <property type="match status" value="1"/>
</dbReference>
<feature type="domain" description="ABC transporter" evidence="8">
    <location>
        <begin position="354"/>
        <end position="600"/>
    </location>
</feature>
<organism evidence="9 10">
    <name type="scientific">Actinokineospora xionganensis</name>
    <dbReference type="NCBI Taxonomy" id="2684470"/>
    <lineage>
        <taxon>Bacteria</taxon>
        <taxon>Bacillati</taxon>
        <taxon>Actinomycetota</taxon>
        <taxon>Actinomycetes</taxon>
        <taxon>Pseudonocardiales</taxon>
        <taxon>Pseudonocardiaceae</taxon>
        <taxon>Actinokineospora</taxon>
    </lineage>
</organism>
<dbReference type="InterPro" id="IPR017871">
    <property type="entry name" value="ABC_transporter-like_CS"/>
</dbReference>
<dbReference type="RefSeq" id="WP_187220048.1">
    <property type="nucleotide sequence ID" value="NZ_JABVED010000004.1"/>
</dbReference>
<evidence type="ECO:0000313" key="10">
    <source>
        <dbReference type="Proteomes" id="UP000734823"/>
    </source>
</evidence>
<dbReference type="PROSITE" id="PS00211">
    <property type="entry name" value="ABC_TRANSPORTER_1"/>
    <property type="match status" value="1"/>
</dbReference>
<dbReference type="InterPro" id="IPR036640">
    <property type="entry name" value="ABC1_TM_sf"/>
</dbReference>
<gene>
    <name evidence="9" type="ORF">GPZ80_10185</name>
</gene>
<keyword evidence="5 7" id="KW-1133">Transmembrane helix</keyword>
<dbReference type="PANTHER" id="PTHR24221">
    <property type="entry name" value="ATP-BINDING CASSETTE SUB-FAMILY B"/>
    <property type="match status" value="1"/>
</dbReference>
<dbReference type="SMART" id="SM00382">
    <property type="entry name" value="AAA"/>
    <property type="match status" value="1"/>
</dbReference>
<dbReference type="InterPro" id="IPR003593">
    <property type="entry name" value="AAA+_ATPase"/>
</dbReference>
<keyword evidence="3" id="KW-0547">Nucleotide-binding</keyword>
<evidence type="ECO:0000256" key="6">
    <source>
        <dbReference type="ARBA" id="ARBA00023136"/>
    </source>
</evidence>
<dbReference type="PROSITE" id="PS50893">
    <property type="entry name" value="ABC_TRANSPORTER_2"/>
    <property type="match status" value="1"/>
</dbReference>
<keyword evidence="2 7" id="KW-0812">Transmembrane</keyword>
<accession>A0ABR7L4C8</accession>